<reference evidence="2" key="1">
    <citation type="submission" date="2016-07" db="EMBL/GenBank/DDBJ databases">
        <authorList>
            <person name="Bretaudeau A."/>
        </authorList>
    </citation>
    <scope>NUCLEOTIDE SEQUENCE</scope>
    <source>
        <strain evidence="2">Rice</strain>
        <tissue evidence="2">Whole body</tissue>
    </source>
</reference>
<sequence>MGGGDCLPSVGKRADESPDGKQSPPPMDTGNIRGVTNALLAFWGANAESRVRFPGRAILVLLGKFLSELCPVYGNKLTPYYMGLITQMVKSDCTLKGNHPMPSPALGEARGSDRLLLIKQHLVPTPRLIFTSSILRHTTIRSHAHEYEPLAWLETSRVPRQTVNLLKHQSEQDKKKNSVT</sequence>
<dbReference type="AlphaFoldDB" id="A0A2H1VAQ5"/>
<protein>
    <submittedName>
        <fullName evidence="2">SFRICE_015619</fullName>
    </submittedName>
</protein>
<organism evidence="2">
    <name type="scientific">Spodoptera frugiperda</name>
    <name type="common">Fall armyworm</name>
    <dbReference type="NCBI Taxonomy" id="7108"/>
    <lineage>
        <taxon>Eukaryota</taxon>
        <taxon>Metazoa</taxon>
        <taxon>Ecdysozoa</taxon>
        <taxon>Arthropoda</taxon>
        <taxon>Hexapoda</taxon>
        <taxon>Insecta</taxon>
        <taxon>Pterygota</taxon>
        <taxon>Neoptera</taxon>
        <taxon>Endopterygota</taxon>
        <taxon>Lepidoptera</taxon>
        <taxon>Glossata</taxon>
        <taxon>Ditrysia</taxon>
        <taxon>Noctuoidea</taxon>
        <taxon>Noctuidae</taxon>
        <taxon>Amphipyrinae</taxon>
        <taxon>Spodoptera</taxon>
    </lineage>
</organism>
<name>A0A2H1VAQ5_SPOFR</name>
<gene>
    <name evidence="2" type="ORF">SFRICE_015619</name>
</gene>
<evidence type="ECO:0000313" key="2">
    <source>
        <dbReference type="EMBL" id="SOQ37907.1"/>
    </source>
</evidence>
<proteinExistence type="predicted"/>
<feature type="region of interest" description="Disordered" evidence="1">
    <location>
        <begin position="1"/>
        <end position="30"/>
    </location>
</feature>
<dbReference type="EMBL" id="ODYU01001543">
    <property type="protein sequence ID" value="SOQ37907.1"/>
    <property type="molecule type" value="Genomic_DNA"/>
</dbReference>
<evidence type="ECO:0000256" key="1">
    <source>
        <dbReference type="SAM" id="MobiDB-lite"/>
    </source>
</evidence>
<accession>A0A2H1VAQ5</accession>